<reference evidence="2" key="1">
    <citation type="journal article" date="2022" name="bioRxiv">
        <title>Sequencing and chromosome-scale assembly of the giantPleurodeles waltlgenome.</title>
        <authorList>
            <person name="Brown T."/>
            <person name="Elewa A."/>
            <person name="Iarovenko S."/>
            <person name="Subramanian E."/>
            <person name="Araus A.J."/>
            <person name="Petzold A."/>
            <person name="Susuki M."/>
            <person name="Suzuki K.-i.T."/>
            <person name="Hayashi T."/>
            <person name="Toyoda A."/>
            <person name="Oliveira C."/>
            <person name="Osipova E."/>
            <person name="Leigh N.D."/>
            <person name="Simon A."/>
            <person name="Yun M.H."/>
        </authorList>
    </citation>
    <scope>NUCLEOTIDE SEQUENCE</scope>
    <source>
        <strain evidence="2">20211129_DDA</strain>
        <tissue evidence="2">Liver</tissue>
    </source>
</reference>
<name>A0AAV7UVZ9_PLEWA</name>
<dbReference type="EMBL" id="JANPWB010000004">
    <property type="protein sequence ID" value="KAJ1193270.1"/>
    <property type="molecule type" value="Genomic_DNA"/>
</dbReference>
<protein>
    <submittedName>
        <fullName evidence="2">Uncharacterized protein</fullName>
    </submittedName>
</protein>
<dbReference type="Proteomes" id="UP001066276">
    <property type="component" value="Chromosome 2_2"/>
</dbReference>
<organism evidence="2 3">
    <name type="scientific">Pleurodeles waltl</name>
    <name type="common">Iberian ribbed newt</name>
    <dbReference type="NCBI Taxonomy" id="8319"/>
    <lineage>
        <taxon>Eukaryota</taxon>
        <taxon>Metazoa</taxon>
        <taxon>Chordata</taxon>
        <taxon>Craniata</taxon>
        <taxon>Vertebrata</taxon>
        <taxon>Euteleostomi</taxon>
        <taxon>Amphibia</taxon>
        <taxon>Batrachia</taxon>
        <taxon>Caudata</taxon>
        <taxon>Salamandroidea</taxon>
        <taxon>Salamandridae</taxon>
        <taxon>Pleurodelinae</taxon>
        <taxon>Pleurodeles</taxon>
    </lineage>
</organism>
<evidence type="ECO:0000313" key="3">
    <source>
        <dbReference type="Proteomes" id="UP001066276"/>
    </source>
</evidence>
<accession>A0AAV7UVZ9</accession>
<feature type="region of interest" description="Disordered" evidence="1">
    <location>
        <begin position="1"/>
        <end position="46"/>
    </location>
</feature>
<comment type="caution">
    <text evidence="2">The sequence shown here is derived from an EMBL/GenBank/DDBJ whole genome shotgun (WGS) entry which is preliminary data.</text>
</comment>
<dbReference type="AlphaFoldDB" id="A0AAV7UVZ9"/>
<evidence type="ECO:0000313" key="2">
    <source>
        <dbReference type="EMBL" id="KAJ1193270.1"/>
    </source>
</evidence>
<sequence>MEAKCLKTSASAAQKPRAERKRCEERKRMPQRPFKHGDKDMDNVGINKLFSGSGPRFCMHGAGEAGDG</sequence>
<gene>
    <name evidence="2" type="ORF">NDU88_002571</name>
</gene>
<proteinExistence type="predicted"/>
<evidence type="ECO:0000256" key="1">
    <source>
        <dbReference type="SAM" id="MobiDB-lite"/>
    </source>
</evidence>
<keyword evidence="3" id="KW-1185">Reference proteome</keyword>